<dbReference type="Pfam" id="PF05130">
    <property type="entry name" value="FlgN"/>
    <property type="match status" value="1"/>
</dbReference>
<dbReference type="RefSeq" id="WP_013031594.1">
    <property type="nucleotide sequence ID" value="NC_013960.1"/>
</dbReference>
<dbReference type="OrthoDB" id="5298520at2"/>
<keyword evidence="4" id="KW-0175">Coiled coil</keyword>
<evidence type="ECO:0000256" key="3">
    <source>
        <dbReference type="ARBA" id="ARBA00022795"/>
    </source>
</evidence>
<proteinExistence type="inferred from homology"/>
<dbReference type="SUPFAM" id="SSF140566">
    <property type="entry name" value="FlgN-like"/>
    <property type="match status" value="1"/>
</dbReference>
<dbReference type="Gene3D" id="1.20.58.300">
    <property type="entry name" value="FlgN-like"/>
    <property type="match status" value="1"/>
</dbReference>
<dbReference type="HOGENOM" id="CLU_1650352_0_0_6"/>
<evidence type="ECO:0000256" key="5">
    <source>
        <dbReference type="SAM" id="MobiDB-lite"/>
    </source>
</evidence>
<dbReference type="KEGG" id="nhl:Nhal_0515"/>
<dbReference type="EMBL" id="CP001798">
    <property type="protein sequence ID" value="ADE13699.1"/>
    <property type="molecule type" value="Genomic_DNA"/>
</dbReference>
<accession>D5BW49</accession>
<dbReference type="InterPro" id="IPR036679">
    <property type="entry name" value="FlgN-like_sf"/>
</dbReference>
<comment type="similarity">
    <text evidence="2">Belongs to the FlgN family.</text>
</comment>
<sequence>MSAQVLINLLQEELSCLECLWQTLQDEHLALRQREVTDMEAAVNKKQDAMIRLEAVFQDHEERLRMSGLPSTPEGISAYVQASTSQEQGQLSTLWEQRQERLQQCRDQNQLNGSLINRNRHQVLRALTILSGQELKSAAYGPGGDLLPSASAPRSLLGRV</sequence>
<dbReference type="InterPro" id="IPR007809">
    <property type="entry name" value="FlgN-like"/>
</dbReference>
<gene>
    <name evidence="6" type="ordered locus">Nhal_0515</name>
</gene>
<dbReference type="Proteomes" id="UP000001844">
    <property type="component" value="Chromosome"/>
</dbReference>
<evidence type="ECO:0000256" key="1">
    <source>
        <dbReference type="ARBA" id="ARBA00002397"/>
    </source>
</evidence>
<reference evidence="7" key="1">
    <citation type="submission" date="2010-04" db="EMBL/GenBank/DDBJ databases">
        <title>Complete genome sequence of Nitrosococcus halophilus Nc4, a salt-adapted, aerobic obligate ammonia-oxidizing sulfur purple bacterium.</title>
        <authorList>
            <consortium name="US DOE Joint Genome Institute"/>
            <person name="Campbell M.A."/>
            <person name="Malfatti S.A."/>
            <person name="Chain P.S.G."/>
            <person name="Heidelberg J.F."/>
            <person name="Ward B.B."/>
            <person name="Klotz M.G."/>
        </authorList>
    </citation>
    <scope>NUCLEOTIDE SEQUENCE [LARGE SCALE GENOMIC DNA]</scope>
    <source>
        <strain evidence="7">Nc4</strain>
    </source>
</reference>
<keyword evidence="7" id="KW-1185">Reference proteome</keyword>
<keyword evidence="3" id="KW-1005">Bacterial flagellum biogenesis</keyword>
<name>D5BW49_NITHN</name>
<feature type="region of interest" description="Disordered" evidence="5">
    <location>
        <begin position="140"/>
        <end position="160"/>
    </location>
</feature>
<evidence type="ECO:0000256" key="4">
    <source>
        <dbReference type="SAM" id="Coils"/>
    </source>
</evidence>
<protein>
    <submittedName>
        <fullName evidence="6">FlgN family protein</fullName>
    </submittedName>
</protein>
<evidence type="ECO:0000313" key="7">
    <source>
        <dbReference type="Proteomes" id="UP000001844"/>
    </source>
</evidence>
<dbReference type="STRING" id="472759.Nhal_0515"/>
<dbReference type="eggNOG" id="COG3418">
    <property type="taxonomic scope" value="Bacteria"/>
</dbReference>
<evidence type="ECO:0000313" key="6">
    <source>
        <dbReference type="EMBL" id="ADE13699.1"/>
    </source>
</evidence>
<organism evidence="6 7">
    <name type="scientific">Nitrosococcus halophilus (strain Nc4)</name>
    <dbReference type="NCBI Taxonomy" id="472759"/>
    <lineage>
        <taxon>Bacteria</taxon>
        <taxon>Pseudomonadati</taxon>
        <taxon>Pseudomonadota</taxon>
        <taxon>Gammaproteobacteria</taxon>
        <taxon>Chromatiales</taxon>
        <taxon>Chromatiaceae</taxon>
        <taxon>Nitrosococcus</taxon>
    </lineage>
</organism>
<dbReference type="GO" id="GO:0044780">
    <property type="term" value="P:bacterial-type flagellum assembly"/>
    <property type="evidence" value="ECO:0007669"/>
    <property type="project" value="InterPro"/>
</dbReference>
<comment type="function">
    <text evidence="1">Required for the efficient initiation of filament assembly.</text>
</comment>
<feature type="compositionally biased region" description="Low complexity" evidence="5">
    <location>
        <begin position="146"/>
        <end position="160"/>
    </location>
</feature>
<evidence type="ECO:0000256" key="2">
    <source>
        <dbReference type="ARBA" id="ARBA00007703"/>
    </source>
</evidence>
<dbReference type="AlphaFoldDB" id="D5BW49"/>
<feature type="coiled-coil region" evidence="4">
    <location>
        <begin position="7"/>
        <end position="63"/>
    </location>
</feature>